<reference evidence="9" key="2">
    <citation type="submission" date="2020-09" db="EMBL/GenBank/DDBJ databases">
        <authorList>
            <person name="Sun Q."/>
            <person name="Zhou Y."/>
        </authorList>
    </citation>
    <scope>NUCLEOTIDE SEQUENCE</scope>
    <source>
        <strain evidence="9">CGMCC 1.15179</strain>
    </source>
</reference>
<dbReference type="InterPro" id="IPR050388">
    <property type="entry name" value="ABC_Ni/Peptide_Import"/>
</dbReference>
<dbReference type="PANTHER" id="PTHR43297:SF2">
    <property type="entry name" value="DIPEPTIDE TRANSPORT ATP-BINDING PROTEIN DPPD"/>
    <property type="match status" value="1"/>
</dbReference>
<dbReference type="Pfam" id="PF00005">
    <property type="entry name" value="ABC_tran"/>
    <property type="match status" value="1"/>
</dbReference>
<evidence type="ECO:0000256" key="3">
    <source>
        <dbReference type="ARBA" id="ARBA00022448"/>
    </source>
</evidence>
<dbReference type="FunFam" id="3.40.50.300:FF:000016">
    <property type="entry name" value="Oligopeptide ABC transporter ATP-binding component"/>
    <property type="match status" value="1"/>
</dbReference>
<dbReference type="InterPro" id="IPR027417">
    <property type="entry name" value="P-loop_NTPase"/>
</dbReference>
<evidence type="ECO:0000256" key="4">
    <source>
        <dbReference type="ARBA" id="ARBA00022475"/>
    </source>
</evidence>
<dbReference type="SMART" id="SM00382">
    <property type="entry name" value="AAA"/>
    <property type="match status" value="1"/>
</dbReference>
<evidence type="ECO:0000259" key="8">
    <source>
        <dbReference type="PROSITE" id="PS50893"/>
    </source>
</evidence>
<dbReference type="AlphaFoldDB" id="A0A8J2YDQ0"/>
<dbReference type="Gene3D" id="3.40.50.300">
    <property type="entry name" value="P-loop containing nucleotide triphosphate hydrolases"/>
    <property type="match status" value="1"/>
</dbReference>
<gene>
    <name evidence="9" type="primary">oppD</name>
    <name evidence="9" type="ORF">GCM10011571_12620</name>
</gene>
<dbReference type="PROSITE" id="PS50893">
    <property type="entry name" value="ABC_TRANSPORTER_2"/>
    <property type="match status" value="1"/>
</dbReference>
<comment type="subcellular location">
    <subcellularLocation>
        <location evidence="1">Cell membrane</location>
        <topology evidence="1">Peripheral membrane protein</topology>
    </subcellularLocation>
</comment>
<dbReference type="SUPFAM" id="SSF52540">
    <property type="entry name" value="P-loop containing nucleoside triphosphate hydrolases"/>
    <property type="match status" value="1"/>
</dbReference>
<feature type="domain" description="ABC transporter" evidence="8">
    <location>
        <begin position="8"/>
        <end position="257"/>
    </location>
</feature>
<dbReference type="PROSITE" id="PS00211">
    <property type="entry name" value="ABC_TRANSPORTER_1"/>
    <property type="match status" value="1"/>
</dbReference>
<dbReference type="GO" id="GO:0005524">
    <property type="term" value="F:ATP binding"/>
    <property type="evidence" value="ECO:0007669"/>
    <property type="project" value="UniProtKB-KW"/>
</dbReference>
<dbReference type="InterPro" id="IPR017871">
    <property type="entry name" value="ABC_transporter-like_CS"/>
</dbReference>
<keyword evidence="6 9" id="KW-0067">ATP-binding</keyword>
<dbReference type="GO" id="GO:0015833">
    <property type="term" value="P:peptide transport"/>
    <property type="evidence" value="ECO:0007669"/>
    <property type="project" value="InterPro"/>
</dbReference>
<dbReference type="InterPro" id="IPR003593">
    <property type="entry name" value="AAA+_ATPase"/>
</dbReference>
<evidence type="ECO:0000313" key="9">
    <source>
        <dbReference type="EMBL" id="GGE12675.1"/>
    </source>
</evidence>
<dbReference type="NCBIfam" id="TIGR01727">
    <property type="entry name" value="oligo_HPY"/>
    <property type="match status" value="1"/>
</dbReference>
<keyword evidence="10" id="KW-1185">Reference proteome</keyword>
<proteinExistence type="inferred from homology"/>
<evidence type="ECO:0000256" key="1">
    <source>
        <dbReference type="ARBA" id="ARBA00004202"/>
    </source>
</evidence>
<sequence length="334" mass="36728">MQDQNSVLEVEGLGVRFRTEEGDVPAVQGASFSVQRGEVLCIVGESGCGKSITSLSVMGLLPDSAKAEGSIRFDGNDLLAMSQEEIRQIRGNEVSMIFQEPMTSLNPVFTVGFQVMEPLVIHRKLSKREAYEEAVRLLEQVGIPDPRKRMEQYPHELSGGMRQRVMIAIALSCQPKLLIADEPTTALDVTIQAQILDLILKLKEETGMGVVLITHDMGVVAETADRVVVMYAGKVVEEADAETLFQDPKHPYTKGLLRSMPSVDDETYALEPIPGKLPKPGEMPQGCPFHPRCDDAMDRCRVESPRVFTVGPGHTSRCWLGEEEKQNHAGKSVG</sequence>
<dbReference type="Pfam" id="PF08352">
    <property type="entry name" value="oligo_HPY"/>
    <property type="match status" value="1"/>
</dbReference>
<dbReference type="GO" id="GO:0005886">
    <property type="term" value="C:plasma membrane"/>
    <property type="evidence" value="ECO:0007669"/>
    <property type="project" value="UniProtKB-SubCell"/>
</dbReference>
<dbReference type="EMBL" id="BMHQ01000003">
    <property type="protein sequence ID" value="GGE12675.1"/>
    <property type="molecule type" value="Genomic_DNA"/>
</dbReference>
<dbReference type="Proteomes" id="UP000625210">
    <property type="component" value="Unassembled WGS sequence"/>
</dbReference>
<comment type="caution">
    <text evidence="9">The sequence shown here is derived from an EMBL/GenBank/DDBJ whole genome shotgun (WGS) entry which is preliminary data.</text>
</comment>
<dbReference type="PANTHER" id="PTHR43297">
    <property type="entry name" value="OLIGOPEPTIDE TRANSPORT ATP-BINDING PROTEIN APPD"/>
    <property type="match status" value="1"/>
</dbReference>
<evidence type="ECO:0000256" key="6">
    <source>
        <dbReference type="ARBA" id="ARBA00022840"/>
    </source>
</evidence>
<reference evidence="9" key="1">
    <citation type="journal article" date="2014" name="Int. J. Syst. Evol. Microbiol.">
        <title>Complete genome sequence of Corynebacterium casei LMG S-19264T (=DSM 44701T), isolated from a smear-ripened cheese.</title>
        <authorList>
            <consortium name="US DOE Joint Genome Institute (JGI-PGF)"/>
            <person name="Walter F."/>
            <person name="Albersmeier A."/>
            <person name="Kalinowski J."/>
            <person name="Ruckert C."/>
        </authorList>
    </citation>
    <scope>NUCLEOTIDE SEQUENCE</scope>
    <source>
        <strain evidence="9">CGMCC 1.15179</strain>
    </source>
</reference>
<name>A0A8J2YDQ0_9BACL</name>
<dbReference type="CDD" id="cd03257">
    <property type="entry name" value="ABC_NikE_OppD_transporters"/>
    <property type="match status" value="1"/>
</dbReference>
<dbReference type="RefSeq" id="WP_188647034.1">
    <property type="nucleotide sequence ID" value="NZ_BMHQ01000003.1"/>
</dbReference>
<organism evidence="9 10">
    <name type="scientific">Marinithermofilum abyssi</name>
    <dbReference type="NCBI Taxonomy" id="1571185"/>
    <lineage>
        <taxon>Bacteria</taxon>
        <taxon>Bacillati</taxon>
        <taxon>Bacillota</taxon>
        <taxon>Bacilli</taxon>
        <taxon>Bacillales</taxon>
        <taxon>Thermoactinomycetaceae</taxon>
        <taxon>Marinithermofilum</taxon>
    </lineage>
</organism>
<keyword evidence="5" id="KW-0547">Nucleotide-binding</keyword>
<evidence type="ECO:0000256" key="7">
    <source>
        <dbReference type="ARBA" id="ARBA00023136"/>
    </source>
</evidence>
<accession>A0A8J2YDQ0</accession>
<protein>
    <submittedName>
        <fullName evidence="9">Peptide ABC transporter ATP-binding protein</fullName>
    </submittedName>
</protein>
<dbReference type="InterPro" id="IPR013563">
    <property type="entry name" value="Oligopep_ABC_C"/>
</dbReference>
<dbReference type="InterPro" id="IPR003439">
    <property type="entry name" value="ABC_transporter-like_ATP-bd"/>
</dbReference>
<evidence type="ECO:0000256" key="5">
    <source>
        <dbReference type="ARBA" id="ARBA00022741"/>
    </source>
</evidence>
<keyword evidence="7" id="KW-0472">Membrane</keyword>
<keyword evidence="3" id="KW-0813">Transport</keyword>
<evidence type="ECO:0000256" key="2">
    <source>
        <dbReference type="ARBA" id="ARBA00005417"/>
    </source>
</evidence>
<evidence type="ECO:0000313" key="10">
    <source>
        <dbReference type="Proteomes" id="UP000625210"/>
    </source>
</evidence>
<comment type="similarity">
    <text evidence="2">Belongs to the ABC transporter superfamily.</text>
</comment>
<dbReference type="GO" id="GO:0016887">
    <property type="term" value="F:ATP hydrolysis activity"/>
    <property type="evidence" value="ECO:0007669"/>
    <property type="project" value="InterPro"/>
</dbReference>
<keyword evidence="4" id="KW-1003">Cell membrane</keyword>